<name>A0A0C1EBW0_9NEIS</name>
<dbReference type="EMBL" id="JUFZ01000035">
    <property type="protein sequence ID" value="KIC09569.1"/>
    <property type="molecule type" value="Genomic_DNA"/>
</dbReference>
<dbReference type="Proteomes" id="UP000031390">
    <property type="component" value="Unassembled WGS sequence"/>
</dbReference>
<evidence type="ECO:0000313" key="2">
    <source>
        <dbReference type="Proteomes" id="UP000031390"/>
    </source>
</evidence>
<sequence length="52" mass="5936">MGFAHESHRIEAIMDLKYQNANRSSEKLEIGFSDDLFQLQQPDPFPRLAGEG</sequence>
<proteinExistence type="predicted"/>
<gene>
    <name evidence="1" type="ORF">MCC93_09080</name>
</gene>
<organism evidence="1 2">
    <name type="scientific">Morococcus cerebrosus</name>
    <dbReference type="NCBI Taxonomy" id="1056807"/>
    <lineage>
        <taxon>Bacteria</taxon>
        <taxon>Pseudomonadati</taxon>
        <taxon>Pseudomonadota</taxon>
        <taxon>Betaproteobacteria</taxon>
        <taxon>Neisseriales</taxon>
        <taxon>Neisseriaceae</taxon>
        <taxon>Morococcus</taxon>
    </lineage>
</organism>
<protein>
    <submittedName>
        <fullName evidence="1">Uncharacterized protein</fullName>
    </submittedName>
</protein>
<comment type="caution">
    <text evidence="1">The sequence shown here is derived from an EMBL/GenBank/DDBJ whole genome shotgun (WGS) entry which is preliminary data.</text>
</comment>
<reference evidence="1 2" key="1">
    <citation type="submission" date="2014-12" db="EMBL/GenBank/DDBJ databases">
        <title>Genome sequence of Morococcus cerebrosus.</title>
        <authorList>
            <person name="Shin S.-K."/>
            <person name="Yi H."/>
        </authorList>
    </citation>
    <scope>NUCLEOTIDE SEQUENCE [LARGE SCALE GENOMIC DNA]</scope>
    <source>
        <strain evidence="1 2">CIP 81.93</strain>
    </source>
</reference>
<accession>A0A0C1EBW0</accession>
<evidence type="ECO:0000313" key="1">
    <source>
        <dbReference type="EMBL" id="KIC09569.1"/>
    </source>
</evidence>
<dbReference type="AlphaFoldDB" id="A0A0C1EBW0"/>